<dbReference type="InterPro" id="IPR023473">
    <property type="entry name" value="AMMECR1"/>
</dbReference>
<dbReference type="SUPFAM" id="SSF143447">
    <property type="entry name" value="AMMECR1-like"/>
    <property type="match status" value="1"/>
</dbReference>
<reference evidence="2" key="1">
    <citation type="submission" date="2022-12" db="EMBL/GenBank/DDBJ databases">
        <title>Reference genome sequencing for broad-spectrum identification of bacterial and archaeal isolates by mass spectrometry.</title>
        <authorList>
            <person name="Sekiguchi Y."/>
            <person name="Tourlousse D.M."/>
        </authorList>
    </citation>
    <scope>NUCLEOTIDE SEQUENCE</scope>
    <source>
        <strain evidence="2">10succ1</strain>
    </source>
</reference>
<feature type="domain" description="AMMECR1" evidence="1">
    <location>
        <begin position="1"/>
        <end position="173"/>
    </location>
</feature>
<dbReference type="Proteomes" id="UP001144471">
    <property type="component" value="Unassembled WGS sequence"/>
</dbReference>
<name>A0A9W6GJM6_9FUSO</name>
<dbReference type="Gene3D" id="3.30.700.20">
    <property type="entry name" value="Hypothetical protein ph0010, domain 1"/>
    <property type="match status" value="1"/>
</dbReference>
<keyword evidence="3" id="KW-1185">Reference proteome</keyword>
<evidence type="ECO:0000259" key="1">
    <source>
        <dbReference type="PROSITE" id="PS51112"/>
    </source>
</evidence>
<dbReference type="InterPro" id="IPR027623">
    <property type="entry name" value="AmmeMemoSam_A"/>
</dbReference>
<dbReference type="PANTHER" id="PTHR13016">
    <property type="entry name" value="AMMECR1 HOMOLOG"/>
    <property type="match status" value="1"/>
</dbReference>
<accession>A0A9W6GJM6</accession>
<dbReference type="RefSeq" id="WP_281833911.1">
    <property type="nucleotide sequence ID" value="NZ_BSDY01000004.1"/>
</dbReference>
<dbReference type="InterPro" id="IPR002733">
    <property type="entry name" value="AMMECR1_domain"/>
</dbReference>
<dbReference type="Gene3D" id="3.30.1490.150">
    <property type="entry name" value="Hypothetical protein ph0010, domain 2"/>
    <property type="match status" value="1"/>
</dbReference>
<organism evidence="2 3">
    <name type="scientific">Propionigenium maris DSM 9537</name>
    <dbReference type="NCBI Taxonomy" id="1123000"/>
    <lineage>
        <taxon>Bacteria</taxon>
        <taxon>Fusobacteriati</taxon>
        <taxon>Fusobacteriota</taxon>
        <taxon>Fusobacteriia</taxon>
        <taxon>Fusobacteriales</taxon>
        <taxon>Fusobacteriaceae</taxon>
        <taxon>Propionigenium</taxon>
    </lineage>
</organism>
<dbReference type="AlphaFoldDB" id="A0A9W6GJM6"/>
<protein>
    <submittedName>
        <fullName evidence="2">AmmeMemoRadiSam system protein A</fullName>
    </submittedName>
</protein>
<dbReference type="NCBIfam" id="TIGR04335">
    <property type="entry name" value="AmmeMemoSam_A"/>
    <property type="match status" value="1"/>
</dbReference>
<dbReference type="InterPro" id="IPR036071">
    <property type="entry name" value="AMMECR1_dom_sf"/>
</dbReference>
<dbReference type="InterPro" id="IPR027485">
    <property type="entry name" value="AMMECR1_N"/>
</dbReference>
<evidence type="ECO:0000313" key="3">
    <source>
        <dbReference type="Proteomes" id="UP001144471"/>
    </source>
</evidence>
<proteinExistence type="predicted"/>
<comment type="caution">
    <text evidence="2">The sequence shown here is derived from an EMBL/GenBank/DDBJ whole genome shotgun (WGS) entry which is preliminary data.</text>
</comment>
<gene>
    <name evidence="2" type="ORF">PM10SUCC1_09520</name>
</gene>
<dbReference type="EMBL" id="BSDY01000004">
    <property type="protein sequence ID" value="GLI55438.1"/>
    <property type="molecule type" value="Genomic_DNA"/>
</dbReference>
<dbReference type="Pfam" id="PF01871">
    <property type="entry name" value="AMMECR1"/>
    <property type="match status" value="1"/>
</dbReference>
<dbReference type="PROSITE" id="PS51112">
    <property type="entry name" value="AMMECR1"/>
    <property type="match status" value="1"/>
</dbReference>
<sequence length="173" mass="19623">MYRGKSIYTSLAMKSILENLGGKGEYREEFNSEEKLMAQKACFVSLHMKNGDLRGCIGTLEPYRENLMEEIIGNAKSAAFGDPRFPPLTREEVEEIEVSVDILDKPERIEKRSQLDPKVYGVIVKKGVRRGVLLPDLPGVTDIDEQIQIAMSKAGIGAQEEVELYRFKVKRYH</sequence>
<dbReference type="PANTHER" id="PTHR13016:SF0">
    <property type="entry name" value="AMME SYNDROME CANDIDATE GENE 1 PROTEIN"/>
    <property type="match status" value="1"/>
</dbReference>
<evidence type="ECO:0000313" key="2">
    <source>
        <dbReference type="EMBL" id="GLI55438.1"/>
    </source>
</evidence>